<dbReference type="PANTHER" id="PTHR15208:SF2">
    <property type="entry name" value="RECEPTOR-BINDING CANCER ANTIGEN EXPRESSED ON SISO CELLS"/>
    <property type="match status" value="1"/>
</dbReference>
<organism evidence="3 4">
    <name type="scientific">Nesidiocoris tenuis</name>
    <dbReference type="NCBI Taxonomy" id="355587"/>
    <lineage>
        <taxon>Eukaryota</taxon>
        <taxon>Metazoa</taxon>
        <taxon>Ecdysozoa</taxon>
        <taxon>Arthropoda</taxon>
        <taxon>Hexapoda</taxon>
        <taxon>Insecta</taxon>
        <taxon>Pterygota</taxon>
        <taxon>Neoptera</taxon>
        <taxon>Paraneoptera</taxon>
        <taxon>Hemiptera</taxon>
        <taxon>Heteroptera</taxon>
        <taxon>Panheteroptera</taxon>
        <taxon>Cimicomorpha</taxon>
        <taxon>Miridae</taxon>
        <taxon>Dicyphina</taxon>
        <taxon>Nesidiocoris</taxon>
    </lineage>
</organism>
<keyword evidence="2" id="KW-0732">Signal</keyword>
<protein>
    <recommendedName>
        <fullName evidence="5">Receptor-binding cancer antigen expressed on SiSo cells</fullName>
    </recommendedName>
</protein>
<evidence type="ECO:0000256" key="1">
    <source>
        <dbReference type="SAM" id="MobiDB-lite"/>
    </source>
</evidence>
<evidence type="ECO:0008006" key="5">
    <source>
        <dbReference type="Google" id="ProtNLM"/>
    </source>
</evidence>
<dbReference type="PIRSF" id="PIRSF034247">
    <property type="entry name" value="RCAS1"/>
    <property type="match status" value="1"/>
</dbReference>
<feature type="signal peptide" evidence="2">
    <location>
        <begin position="1"/>
        <end position="22"/>
    </location>
</feature>
<evidence type="ECO:0000256" key="2">
    <source>
        <dbReference type="SAM" id="SignalP"/>
    </source>
</evidence>
<dbReference type="PANTHER" id="PTHR15208">
    <property type="entry name" value="RECEPTOR-BINDING CANCER ANTIGEN EXPRESSED ON SISO CELLS CANCER ASSOCIATED SURFACE ANTIGEN RCAS1 ESTROGEN RECEPTOR-BINDING FRAGMENT- ASSOCIATED GENE 9 PROTEIN"/>
    <property type="match status" value="1"/>
</dbReference>
<reference evidence="3 4" key="1">
    <citation type="submission" date="2023-09" db="EMBL/GenBank/DDBJ databases">
        <title>Nesidiocoris tenuis whole genome shotgun sequence.</title>
        <authorList>
            <person name="Shibata T."/>
            <person name="Shimoda M."/>
            <person name="Kobayashi T."/>
            <person name="Uehara T."/>
        </authorList>
    </citation>
    <scope>NUCLEOTIDE SEQUENCE [LARGE SCALE GENOMIC DNA]</scope>
    <source>
        <strain evidence="3 4">Japan</strain>
    </source>
</reference>
<evidence type="ECO:0000313" key="4">
    <source>
        <dbReference type="Proteomes" id="UP001307889"/>
    </source>
</evidence>
<feature type="region of interest" description="Disordered" evidence="1">
    <location>
        <begin position="128"/>
        <end position="165"/>
    </location>
</feature>
<proteinExistence type="predicted"/>
<dbReference type="Proteomes" id="UP001307889">
    <property type="component" value="Chromosome 3"/>
</dbReference>
<dbReference type="InterPro" id="IPR017025">
    <property type="entry name" value="Cancer-assoc_antigen_RCAS1"/>
</dbReference>
<sequence>MILQKLKAVLVFLLNLVKRSLCCFRRRRKSSADVVPLTDVGVVPDYKAQTRTHADQREELANWNGWGDEPKAPQSIEEHIQLYRSQRMAASQPESNPQSESQVDFFQDMEPAIRKQKKVILRPKDSPQMDRLAFNPSNDIAVPDDLGELKSWEESEKRDGYWGDSSDWNAEELLRAKRKEEKRRKAMERGGAGTVT</sequence>
<evidence type="ECO:0000313" key="3">
    <source>
        <dbReference type="EMBL" id="BES92078.1"/>
    </source>
</evidence>
<name>A0ABN7AJE7_9HEMI</name>
<feature type="compositionally biased region" description="Basic and acidic residues" evidence="1">
    <location>
        <begin position="147"/>
        <end position="161"/>
    </location>
</feature>
<gene>
    <name evidence="3" type="ORF">NTJ_04886</name>
</gene>
<dbReference type="EMBL" id="AP028911">
    <property type="protein sequence ID" value="BES92078.1"/>
    <property type="molecule type" value="Genomic_DNA"/>
</dbReference>
<feature type="chain" id="PRO_5046020964" description="Receptor-binding cancer antigen expressed on SiSo cells" evidence="2">
    <location>
        <begin position="23"/>
        <end position="196"/>
    </location>
</feature>
<accession>A0ABN7AJE7</accession>
<keyword evidence="4" id="KW-1185">Reference proteome</keyword>